<dbReference type="InParanoid" id="D3B0R8"/>
<gene>
    <name evidence="1" type="ORF">PPL_01885</name>
</gene>
<dbReference type="GeneID" id="31357412"/>
<accession>D3B0R8</accession>
<dbReference type="Proteomes" id="UP000001396">
    <property type="component" value="Unassembled WGS sequence"/>
</dbReference>
<reference evidence="1 2" key="1">
    <citation type="journal article" date="2011" name="Genome Res.">
        <title>Phylogeny-wide analysis of social amoeba genomes highlights ancient origins for complex intercellular communication.</title>
        <authorList>
            <person name="Heidel A.J."/>
            <person name="Lawal H.M."/>
            <person name="Felder M."/>
            <person name="Schilde C."/>
            <person name="Helps N.R."/>
            <person name="Tunggal B."/>
            <person name="Rivero F."/>
            <person name="John U."/>
            <person name="Schleicher M."/>
            <person name="Eichinger L."/>
            <person name="Platzer M."/>
            <person name="Noegel A.A."/>
            <person name="Schaap P."/>
            <person name="Gloeckner G."/>
        </authorList>
    </citation>
    <scope>NUCLEOTIDE SEQUENCE [LARGE SCALE GENOMIC DNA]</scope>
    <source>
        <strain evidence="2">ATCC 26659 / Pp 5 / PN500</strain>
    </source>
</reference>
<name>D3B0R8_HETP5</name>
<protein>
    <submittedName>
        <fullName evidence="1">Uncharacterized protein</fullName>
    </submittedName>
</protein>
<dbReference type="EMBL" id="ADBJ01000008">
    <property type="protein sequence ID" value="EFA84892.1"/>
    <property type="molecule type" value="Genomic_DNA"/>
</dbReference>
<comment type="caution">
    <text evidence="1">The sequence shown here is derived from an EMBL/GenBank/DDBJ whole genome shotgun (WGS) entry which is preliminary data.</text>
</comment>
<organism evidence="1 2">
    <name type="scientific">Heterostelium pallidum (strain ATCC 26659 / Pp 5 / PN500)</name>
    <name type="common">Cellular slime mold</name>
    <name type="synonym">Polysphondylium pallidum</name>
    <dbReference type="NCBI Taxonomy" id="670386"/>
    <lineage>
        <taxon>Eukaryota</taxon>
        <taxon>Amoebozoa</taxon>
        <taxon>Evosea</taxon>
        <taxon>Eumycetozoa</taxon>
        <taxon>Dictyostelia</taxon>
        <taxon>Acytosteliales</taxon>
        <taxon>Acytosteliaceae</taxon>
        <taxon>Heterostelium</taxon>
    </lineage>
</organism>
<dbReference type="RefSeq" id="XP_020437003.1">
    <property type="nucleotide sequence ID" value="XM_020572886.1"/>
</dbReference>
<proteinExistence type="predicted"/>
<sequence>MLESNWTVETLNIGDDMETTLPVASKSPSIKQIIIHTYSRQSRILYTKQSNNKASGYAHIKSKYRPLGDNAKRSVLTYAKKIYDTTENHIENQTVEETYPNLKFIYYRNFNILEGYDNDSNDDEHFLNESDFYDNNDSDDYYGGPPPEACRII</sequence>
<evidence type="ECO:0000313" key="2">
    <source>
        <dbReference type="Proteomes" id="UP000001396"/>
    </source>
</evidence>
<dbReference type="AlphaFoldDB" id="D3B0R8"/>
<keyword evidence="2" id="KW-1185">Reference proteome</keyword>
<evidence type="ECO:0000313" key="1">
    <source>
        <dbReference type="EMBL" id="EFA84892.1"/>
    </source>
</evidence>